<dbReference type="CDD" id="cd18186">
    <property type="entry name" value="BTB_POZ_ZBTB_KLHL-like"/>
    <property type="match status" value="1"/>
</dbReference>
<dbReference type="InterPro" id="IPR000210">
    <property type="entry name" value="BTB/POZ_dom"/>
</dbReference>
<dbReference type="RefSeq" id="XP_018078888.1">
    <property type="nucleotide sequence ID" value="XM_018219166.1"/>
</dbReference>
<dbReference type="EMBL" id="KQ947404">
    <property type="protein sequence ID" value="KUJ24533.1"/>
    <property type="molecule type" value="Genomic_DNA"/>
</dbReference>
<evidence type="ECO:0000313" key="3">
    <source>
        <dbReference type="EMBL" id="KUJ24533.1"/>
    </source>
</evidence>
<evidence type="ECO:0000256" key="1">
    <source>
        <dbReference type="SAM" id="MobiDB-lite"/>
    </source>
</evidence>
<name>A0A194XWC4_MOLSC</name>
<dbReference type="Proteomes" id="UP000070700">
    <property type="component" value="Unassembled WGS sequence"/>
</dbReference>
<feature type="domain" description="BTB" evidence="2">
    <location>
        <begin position="60"/>
        <end position="122"/>
    </location>
</feature>
<evidence type="ECO:0000259" key="2">
    <source>
        <dbReference type="PROSITE" id="PS50097"/>
    </source>
</evidence>
<dbReference type="OrthoDB" id="194443at2759"/>
<organism evidence="3 4">
    <name type="scientific">Mollisia scopiformis</name>
    <name type="common">Conifer needle endophyte fungus</name>
    <name type="synonym">Phialocephala scopiformis</name>
    <dbReference type="NCBI Taxonomy" id="149040"/>
    <lineage>
        <taxon>Eukaryota</taxon>
        <taxon>Fungi</taxon>
        <taxon>Dikarya</taxon>
        <taxon>Ascomycota</taxon>
        <taxon>Pezizomycotina</taxon>
        <taxon>Leotiomycetes</taxon>
        <taxon>Helotiales</taxon>
        <taxon>Mollisiaceae</taxon>
        <taxon>Mollisia</taxon>
    </lineage>
</organism>
<dbReference type="InterPro" id="IPR011333">
    <property type="entry name" value="SKP1/BTB/POZ_sf"/>
</dbReference>
<dbReference type="Pfam" id="PF00651">
    <property type="entry name" value="BTB"/>
    <property type="match status" value="1"/>
</dbReference>
<dbReference type="PROSITE" id="PS50097">
    <property type="entry name" value="BTB"/>
    <property type="match status" value="1"/>
</dbReference>
<dbReference type="AlphaFoldDB" id="A0A194XWC4"/>
<gene>
    <name evidence="3" type="ORF">LY89DRAFT_727557</name>
</gene>
<accession>A0A194XWC4</accession>
<dbReference type="PANTHER" id="PTHR47843:SF2">
    <property type="entry name" value="BTB DOMAIN-CONTAINING PROTEIN"/>
    <property type="match status" value="1"/>
</dbReference>
<reference evidence="3 4" key="1">
    <citation type="submission" date="2015-10" db="EMBL/GenBank/DDBJ databases">
        <title>Full genome of DAOMC 229536 Phialocephala scopiformis, a fungal endophyte of spruce producing the potent anti-insectan compound rugulosin.</title>
        <authorList>
            <consortium name="DOE Joint Genome Institute"/>
            <person name="Walker A.K."/>
            <person name="Frasz S.L."/>
            <person name="Seifert K.A."/>
            <person name="Miller J.D."/>
            <person name="Mondo S.J."/>
            <person name="Labutti K."/>
            <person name="Lipzen A."/>
            <person name="Dockter R."/>
            <person name="Kennedy M."/>
            <person name="Grigoriev I.V."/>
            <person name="Spatafora J.W."/>
        </authorList>
    </citation>
    <scope>NUCLEOTIDE SEQUENCE [LARGE SCALE GENOMIC DNA]</scope>
    <source>
        <strain evidence="3 4">CBS 120377</strain>
    </source>
</reference>
<evidence type="ECO:0000313" key="4">
    <source>
        <dbReference type="Proteomes" id="UP000070700"/>
    </source>
</evidence>
<dbReference type="InParanoid" id="A0A194XWC4"/>
<dbReference type="Gene3D" id="3.30.710.10">
    <property type="entry name" value="Potassium Channel Kv1.1, Chain A"/>
    <property type="match status" value="1"/>
</dbReference>
<feature type="region of interest" description="Disordered" evidence="1">
    <location>
        <begin position="1"/>
        <end position="24"/>
    </location>
</feature>
<dbReference type="SUPFAM" id="SSF54695">
    <property type="entry name" value="POZ domain"/>
    <property type="match status" value="1"/>
</dbReference>
<keyword evidence="4" id="KW-1185">Reference proteome</keyword>
<proteinExistence type="predicted"/>
<feature type="compositionally biased region" description="Basic and acidic residues" evidence="1">
    <location>
        <begin position="14"/>
        <end position="24"/>
    </location>
</feature>
<dbReference type="KEGG" id="psco:LY89DRAFT_727557"/>
<dbReference type="GeneID" id="28828892"/>
<sequence>MPSAKRIRTSSNPDSRDESSPTRVHTDDLVWPHIFPYNRPWPEPESYKAGPGMIKKLQSSILKLRIGRELKVVEVHKGILTTAAEYFEKMFNGHHAEASTQSAQFPEDDPAAWGLLIGWCYTEFLPTLHAVETEEGIDTISAEEGLTRIKLCCLAAKYNMMLLHTIAVDSLVKFLGKDYGVKPKLPWDMFRSYCLYVYGYSIESWKSTGSSYDCKKMLELAMEIPDLMSDFSRAIQEQRESTSHTGNIHPSDIDPCEFHIHPKSSDIECPRAFGGKPGSLPWPYLSARLHYMSQNHALKGQSIRNVVEVEDEIGCSRGDIINAVDSLIWQRANIAWLDRPNCFALLPPEEKKGTNSGKQSK</sequence>
<dbReference type="PANTHER" id="PTHR47843">
    <property type="entry name" value="BTB DOMAIN-CONTAINING PROTEIN-RELATED"/>
    <property type="match status" value="1"/>
</dbReference>
<protein>
    <recommendedName>
        <fullName evidence="2">BTB domain-containing protein</fullName>
    </recommendedName>
</protein>